<name>A0A2A5RN42_9LACT</name>
<evidence type="ECO:0000256" key="1">
    <source>
        <dbReference type="SAM" id="Phobius"/>
    </source>
</evidence>
<accession>A0A2A5RN42</accession>
<comment type="caution">
    <text evidence="2">The sequence shown here is derived from an EMBL/GenBank/DDBJ whole genome shotgun (WGS) entry which is preliminary data.</text>
</comment>
<proteinExistence type="predicted"/>
<keyword evidence="1" id="KW-1133">Transmembrane helix</keyword>
<gene>
    <name evidence="2" type="ORF">RT41_GL001138</name>
</gene>
<dbReference type="STRING" id="1291764.GCA_001311235_00683"/>
<reference evidence="2 3" key="1">
    <citation type="submission" date="2014-12" db="EMBL/GenBank/DDBJ databases">
        <title>Draft genome sequences of 10 type strains of Lactococcus.</title>
        <authorList>
            <person name="Sun Z."/>
            <person name="Zhong Z."/>
            <person name="Liu W."/>
            <person name="Zhang W."/>
            <person name="Zhang H."/>
        </authorList>
    </citation>
    <scope>NUCLEOTIDE SEQUENCE [LARGE SCALE GENOMIC DNA]</scope>
    <source>
        <strain evidence="2 3">JCM 16395</strain>
    </source>
</reference>
<dbReference type="AlphaFoldDB" id="A0A2A5RN42"/>
<dbReference type="Proteomes" id="UP000218181">
    <property type="component" value="Unassembled WGS sequence"/>
</dbReference>
<sequence>MSLVGLVALWGLLIFFKEQLSFTWQVICFIVLVVFTIYGIIIANRAFFGVEKKK</sequence>
<keyword evidence="1" id="KW-0472">Membrane</keyword>
<evidence type="ECO:0000313" key="3">
    <source>
        <dbReference type="Proteomes" id="UP000218181"/>
    </source>
</evidence>
<evidence type="ECO:0000313" key="2">
    <source>
        <dbReference type="EMBL" id="PCS00756.1"/>
    </source>
</evidence>
<feature type="transmembrane region" description="Helical" evidence="1">
    <location>
        <begin position="27"/>
        <end position="48"/>
    </location>
</feature>
<organism evidence="2 3">
    <name type="scientific">Lactococcus fujiensis JCM 16395</name>
    <dbReference type="NCBI Taxonomy" id="1291764"/>
    <lineage>
        <taxon>Bacteria</taxon>
        <taxon>Bacillati</taxon>
        <taxon>Bacillota</taxon>
        <taxon>Bacilli</taxon>
        <taxon>Lactobacillales</taxon>
        <taxon>Streptococcaceae</taxon>
        <taxon>Lactococcus</taxon>
    </lineage>
</organism>
<protein>
    <submittedName>
        <fullName evidence="2">Uncharacterized protein</fullName>
    </submittedName>
</protein>
<keyword evidence="3" id="KW-1185">Reference proteome</keyword>
<dbReference type="EMBL" id="JXJU01000003">
    <property type="protein sequence ID" value="PCS00756.1"/>
    <property type="molecule type" value="Genomic_DNA"/>
</dbReference>
<keyword evidence="1" id="KW-0812">Transmembrane</keyword>